<name>A0A426WX68_ENSVE</name>
<protein>
    <submittedName>
        <fullName evidence="1">Uncharacterized protein</fullName>
    </submittedName>
</protein>
<evidence type="ECO:0000313" key="2">
    <source>
        <dbReference type="Proteomes" id="UP000287651"/>
    </source>
</evidence>
<accession>A0A426WX68</accession>
<reference evidence="1 2" key="1">
    <citation type="journal article" date="2014" name="Agronomy (Basel)">
        <title>A Draft Genome Sequence for Ensete ventricosum, the Drought-Tolerant Tree Against Hunger.</title>
        <authorList>
            <person name="Harrison J."/>
            <person name="Moore K.A."/>
            <person name="Paszkiewicz K."/>
            <person name="Jones T."/>
            <person name="Grant M."/>
            <person name="Ambacheew D."/>
            <person name="Muzemil S."/>
            <person name="Studholme D.J."/>
        </authorList>
    </citation>
    <scope>NUCLEOTIDE SEQUENCE [LARGE SCALE GENOMIC DNA]</scope>
</reference>
<organism evidence="1 2">
    <name type="scientific">Ensete ventricosum</name>
    <name type="common">Abyssinian banana</name>
    <name type="synonym">Musa ensete</name>
    <dbReference type="NCBI Taxonomy" id="4639"/>
    <lineage>
        <taxon>Eukaryota</taxon>
        <taxon>Viridiplantae</taxon>
        <taxon>Streptophyta</taxon>
        <taxon>Embryophyta</taxon>
        <taxon>Tracheophyta</taxon>
        <taxon>Spermatophyta</taxon>
        <taxon>Magnoliopsida</taxon>
        <taxon>Liliopsida</taxon>
        <taxon>Zingiberales</taxon>
        <taxon>Musaceae</taxon>
        <taxon>Ensete</taxon>
    </lineage>
</organism>
<comment type="caution">
    <text evidence="1">The sequence shown here is derived from an EMBL/GenBank/DDBJ whole genome shotgun (WGS) entry which is preliminary data.</text>
</comment>
<dbReference type="Proteomes" id="UP000287651">
    <property type="component" value="Unassembled WGS sequence"/>
</dbReference>
<proteinExistence type="predicted"/>
<dbReference type="EMBL" id="AMZH03035371">
    <property type="protein sequence ID" value="RRT31851.1"/>
    <property type="molecule type" value="Genomic_DNA"/>
</dbReference>
<evidence type="ECO:0000313" key="1">
    <source>
        <dbReference type="EMBL" id="RRT31851.1"/>
    </source>
</evidence>
<gene>
    <name evidence="1" type="ORF">B296_00054971</name>
</gene>
<dbReference type="AlphaFoldDB" id="A0A426WX68"/>
<sequence>MRGCRLRGLCCTRLPPCATVGGMRGCRLMRLPLRSTDPASTWAVGSVVDAADLYAHSVLSQADQAKKKKEKRSKIAASFP</sequence>